<dbReference type="PROSITE" id="PS51462">
    <property type="entry name" value="NUDIX"/>
    <property type="match status" value="1"/>
</dbReference>
<gene>
    <name evidence="3" type="ORF">SMUL_1878</name>
</gene>
<dbReference type="Pfam" id="PF00293">
    <property type="entry name" value="NUDIX"/>
    <property type="match status" value="1"/>
</dbReference>
<evidence type="ECO:0000313" key="3">
    <source>
        <dbReference type="EMBL" id="AHJ13133.1"/>
    </source>
</evidence>
<dbReference type="Proteomes" id="UP000019322">
    <property type="component" value="Chromosome"/>
</dbReference>
<dbReference type="RefSeq" id="WP_025345006.1">
    <property type="nucleotide sequence ID" value="NZ_CP007201.1"/>
</dbReference>
<dbReference type="InterPro" id="IPR020084">
    <property type="entry name" value="NUDIX_hydrolase_CS"/>
</dbReference>
<organism evidence="3 4">
    <name type="scientific">Sulfurospirillum multivorans (strain DM 12446 / JCM 15788 / NBRC 109480)</name>
    <dbReference type="NCBI Taxonomy" id="1150621"/>
    <lineage>
        <taxon>Bacteria</taxon>
        <taxon>Pseudomonadati</taxon>
        <taxon>Campylobacterota</taxon>
        <taxon>Epsilonproteobacteria</taxon>
        <taxon>Campylobacterales</taxon>
        <taxon>Sulfurospirillaceae</taxon>
        <taxon>Sulfurospirillum</taxon>
    </lineage>
</organism>
<keyword evidence="1 3" id="KW-0378">Hydrolase</keyword>
<accession>A0AA86DYD7</accession>
<evidence type="ECO:0000256" key="1">
    <source>
        <dbReference type="ARBA" id="ARBA00022801"/>
    </source>
</evidence>
<proteinExistence type="predicted"/>
<protein>
    <submittedName>
        <fullName evidence="3">NUDIX hydrolase</fullName>
    </submittedName>
</protein>
<dbReference type="GO" id="GO:0016787">
    <property type="term" value="F:hydrolase activity"/>
    <property type="evidence" value="ECO:0007669"/>
    <property type="project" value="UniProtKB-KW"/>
</dbReference>
<dbReference type="AlphaFoldDB" id="A0AA86DYD7"/>
<reference evidence="3 4" key="1">
    <citation type="journal article" date="2014" name="Environ. Microbiol.">
        <title>Insights into organohalide respiration and the versatile catabolism of Sulfurospirillum multivorans gained from comparative genomics and physiological studies.</title>
        <authorList>
            <person name="Goris T."/>
            <person name="Schubert T."/>
            <person name="Gadkari J."/>
            <person name="Wubet T."/>
            <person name="Tarkka M."/>
            <person name="Buscot F."/>
            <person name="Adrian L."/>
            <person name="Diekert G."/>
        </authorList>
    </citation>
    <scope>NUCLEOTIDE SEQUENCE [LARGE SCALE GENOMIC DNA]</scope>
    <source>
        <strain evidence="4">DM 12446 / JCM 15788 / NBRC 109480</strain>
    </source>
</reference>
<feature type="domain" description="Nudix hydrolase" evidence="2">
    <location>
        <begin position="7"/>
        <end position="146"/>
    </location>
</feature>
<dbReference type="InterPro" id="IPR015797">
    <property type="entry name" value="NUDIX_hydrolase-like_dom_sf"/>
</dbReference>
<dbReference type="InterPro" id="IPR000086">
    <property type="entry name" value="NUDIX_hydrolase_dom"/>
</dbReference>
<dbReference type="EMBL" id="CP007201">
    <property type="protein sequence ID" value="AHJ13133.1"/>
    <property type="molecule type" value="Genomic_DNA"/>
</dbReference>
<dbReference type="KEGG" id="smul:SMUL_1878"/>
<dbReference type="PROSITE" id="PS00893">
    <property type="entry name" value="NUDIX_BOX"/>
    <property type="match status" value="1"/>
</dbReference>
<evidence type="ECO:0000259" key="2">
    <source>
        <dbReference type="PROSITE" id="PS51462"/>
    </source>
</evidence>
<dbReference type="SUPFAM" id="SSF55811">
    <property type="entry name" value="Nudix"/>
    <property type="match status" value="1"/>
</dbReference>
<name>A0AA86DYD7_SULMK</name>
<sequence length="260" mass="29987">MKSKRSKTTTYVLGFAFDEFDNVLLIQKSHPEWMKDNYNGLGGKVELFEAPIDAMVREFKEESGIETFDSDWKQFATMRFDDGEIHVFKATLKHEVFINRPTLSCDESTVFGSKFEVGLLCTCVPYMDSLLSLASYDDLHVEISIPSAKNFNCYLNDQQNDRKRFLRYLADENSSMFIIDSQNSIPFIKNLLKIKGIESKFFFGASGCYRTSQLKRYIDPNKGEVICWSCIGRKDGWSDVTVIHPNFYESCFPTDKLVNF</sequence>
<evidence type="ECO:0000313" key="4">
    <source>
        <dbReference type="Proteomes" id="UP000019322"/>
    </source>
</evidence>
<dbReference type="Gene3D" id="3.90.79.10">
    <property type="entry name" value="Nucleoside Triphosphate Pyrophosphohydrolase"/>
    <property type="match status" value="1"/>
</dbReference>